<keyword evidence="6" id="KW-1185">Reference proteome</keyword>
<gene>
    <name evidence="5" type="ORF">ABC969_10080</name>
</gene>
<keyword evidence="1" id="KW-0805">Transcription regulation</keyword>
<dbReference type="InterPro" id="IPR000595">
    <property type="entry name" value="cNMP-bd_dom"/>
</dbReference>
<feature type="domain" description="HTH crp-type" evidence="4">
    <location>
        <begin position="148"/>
        <end position="222"/>
    </location>
</feature>
<reference evidence="5 6" key="1">
    <citation type="submission" date="2024-05" db="EMBL/GenBank/DDBJ databases">
        <authorList>
            <person name="Liu Q."/>
            <person name="Xin Y.-H."/>
        </authorList>
    </citation>
    <scope>NUCLEOTIDE SEQUENCE [LARGE SCALE GENOMIC DNA]</scope>
    <source>
        <strain evidence="5 6">CGMCC 1.15349</strain>
    </source>
</reference>
<dbReference type="InterPro" id="IPR012318">
    <property type="entry name" value="HTH_CRP"/>
</dbReference>
<protein>
    <submittedName>
        <fullName evidence="5">Crp/Fnr family transcriptional regulator</fullName>
    </submittedName>
</protein>
<evidence type="ECO:0000313" key="5">
    <source>
        <dbReference type="EMBL" id="MEN2786766.1"/>
    </source>
</evidence>
<dbReference type="SUPFAM" id="SSF51206">
    <property type="entry name" value="cAMP-binding domain-like"/>
    <property type="match status" value="1"/>
</dbReference>
<dbReference type="Pfam" id="PF00027">
    <property type="entry name" value="cNMP_binding"/>
    <property type="match status" value="1"/>
</dbReference>
<dbReference type="InterPro" id="IPR036390">
    <property type="entry name" value="WH_DNA-bd_sf"/>
</dbReference>
<evidence type="ECO:0000256" key="3">
    <source>
        <dbReference type="ARBA" id="ARBA00023163"/>
    </source>
</evidence>
<dbReference type="Gene3D" id="1.10.10.10">
    <property type="entry name" value="Winged helix-like DNA-binding domain superfamily/Winged helix DNA-binding domain"/>
    <property type="match status" value="1"/>
</dbReference>
<dbReference type="Proteomes" id="UP001404104">
    <property type="component" value="Unassembled WGS sequence"/>
</dbReference>
<organism evidence="5 6">
    <name type="scientific">Sphingomonas qilianensis</name>
    <dbReference type="NCBI Taxonomy" id="1736690"/>
    <lineage>
        <taxon>Bacteria</taxon>
        <taxon>Pseudomonadati</taxon>
        <taxon>Pseudomonadota</taxon>
        <taxon>Alphaproteobacteria</taxon>
        <taxon>Sphingomonadales</taxon>
        <taxon>Sphingomonadaceae</taxon>
        <taxon>Sphingomonas</taxon>
    </lineage>
</organism>
<evidence type="ECO:0000313" key="6">
    <source>
        <dbReference type="Proteomes" id="UP001404104"/>
    </source>
</evidence>
<comment type="caution">
    <text evidence="5">The sequence shown here is derived from an EMBL/GenBank/DDBJ whole genome shotgun (WGS) entry which is preliminary data.</text>
</comment>
<name>A0ABU9XSF9_9SPHN</name>
<dbReference type="EMBL" id="JBDIMF010000003">
    <property type="protein sequence ID" value="MEN2786766.1"/>
    <property type="molecule type" value="Genomic_DNA"/>
</dbReference>
<dbReference type="InterPro" id="IPR014710">
    <property type="entry name" value="RmlC-like_jellyroll"/>
</dbReference>
<dbReference type="InterPro" id="IPR018490">
    <property type="entry name" value="cNMP-bd_dom_sf"/>
</dbReference>
<evidence type="ECO:0000259" key="4">
    <source>
        <dbReference type="PROSITE" id="PS51063"/>
    </source>
</evidence>
<dbReference type="RefSeq" id="WP_345864570.1">
    <property type="nucleotide sequence ID" value="NZ_JBDIMF010000003.1"/>
</dbReference>
<keyword evidence="2" id="KW-0238">DNA-binding</keyword>
<dbReference type="SUPFAM" id="SSF46785">
    <property type="entry name" value="Winged helix' DNA-binding domain"/>
    <property type="match status" value="1"/>
</dbReference>
<dbReference type="InterPro" id="IPR036388">
    <property type="entry name" value="WH-like_DNA-bd_sf"/>
</dbReference>
<dbReference type="Pfam" id="PF13545">
    <property type="entry name" value="HTH_Crp_2"/>
    <property type="match status" value="1"/>
</dbReference>
<dbReference type="SMART" id="SM00419">
    <property type="entry name" value="HTH_CRP"/>
    <property type="match status" value="1"/>
</dbReference>
<accession>A0ABU9XSF9</accession>
<evidence type="ECO:0000256" key="1">
    <source>
        <dbReference type="ARBA" id="ARBA00023015"/>
    </source>
</evidence>
<keyword evidence="3" id="KW-0804">Transcription</keyword>
<proteinExistence type="predicted"/>
<dbReference type="PROSITE" id="PS51063">
    <property type="entry name" value="HTH_CRP_2"/>
    <property type="match status" value="1"/>
</dbReference>
<evidence type="ECO:0000256" key="2">
    <source>
        <dbReference type="ARBA" id="ARBA00023125"/>
    </source>
</evidence>
<dbReference type="Gene3D" id="2.60.120.10">
    <property type="entry name" value="Jelly Rolls"/>
    <property type="match status" value="1"/>
</dbReference>
<dbReference type="CDD" id="cd00038">
    <property type="entry name" value="CAP_ED"/>
    <property type="match status" value="1"/>
</dbReference>
<sequence>MRAVIERHLTKLRARDFVSPDHENAIRESIRDYRDIPADRTVIRANVRLDHCTLLVDGVLCRYKDVRSGERQITELHLPGDFVDLHSFTLKRLDQPVMSLTPCRVASIPHDKLRLLTERHPHLARLYWFATNLDAAIHREWEVSLGRRTARAKLSALFCELLMRLQVVGLADESGYDLPLTQADLGDCTGLTAVHVNRTLKELRGDQLITFQNNRVTIHDLAGLRRAGEFDATYLYLERQHC</sequence>